<evidence type="ECO:0000256" key="2">
    <source>
        <dbReference type="ARBA" id="ARBA00059109"/>
    </source>
</evidence>
<protein>
    <submittedName>
        <fullName evidence="4">Uncharacterized protein C5H10.03</fullName>
    </submittedName>
</protein>
<evidence type="ECO:0000256" key="1">
    <source>
        <dbReference type="ARBA" id="ARBA00038362"/>
    </source>
</evidence>
<dbReference type="SUPFAM" id="SSF53254">
    <property type="entry name" value="Phosphoglycerate mutase-like"/>
    <property type="match status" value="1"/>
</dbReference>
<organism evidence="4">
    <name type="scientific">Anthurium amnicola</name>
    <dbReference type="NCBI Taxonomy" id="1678845"/>
    <lineage>
        <taxon>Eukaryota</taxon>
        <taxon>Viridiplantae</taxon>
        <taxon>Streptophyta</taxon>
        <taxon>Embryophyta</taxon>
        <taxon>Tracheophyta</taxon>
        <taxon>Spermatophyta</taxon>
        <taxon>Magnoliopsida</taxon>
        <taxon>Liliopsida</taxon>
        <taxon>Araceae</taxon>
        <taxon>Pothoideae</taxon>
        <taxon>Potheae</taxon>
        <taxon>Anthurium</taxon>
    </lineage>
</organism>
<evidence type="ECO:0000256" key="3">
    <source>
        <dbReference type="SAM" id="SignalP"/>
    </source>
</evidence>
<dbReference type="PANTHER" id="PTHR48100:SF1">
    <property type="entry name" value="HISTIDINE PHOSPHATASE FAMILY PROTEIN-RELATED"/>
    <property type="match status" value="1"/>
</dbReference>
<comment type="similarity">
    <text evidence="1">Belongs to the phosphoglycerate mutase family.</text>
</comment>
<accession>A0A1D1XHZ5</accession>
<evidence type="ECO:0000313" key="4">
    <source>
        <dbReference type="EMBL" id="JAT42024.1"/>
    </source>
</evidence>
<dbReference type="CDD" id="cd07067">
    <property type="entry name" value="HP_PGM_like"/>
    <property type="match status" value="1"/>
</dbReference>
<dbReference type="FunFam" id="3.40.50.1240:FF:000066">
    <property type="entry name" value="Phosphoglycerate mutase-like protein 1"/>
    <property type="match status" value="1"/>
</dbReference>
<dbReference type="PANTHER" id="PTHR48100">
    <property type="entry name" value="BROAD-SPECIFICITY PHOSPHATASE YOR283W-RELATED"/>
    <property type="match status" value="1"/>
</dbReference>
<comment type="function">
    <text evidence="2">May play a role in carbohydrates metabolism.</text>
</comment>
<dbReference type="InterPro" id="IPR029033">
    <property type="entry name" value="His_PPase_superfam"/>
</dbReference>
<dbReference type="InterPro" id="IPR013078">
    <property type="entry name" value="His_Pase_superF_clade-1"/>
</dbReference>
<feature type="non-terminal residue" evidence="4">
    <location>
        <position position="1"/>
    </location>
</feature>
<dbReference type="GO" id="GO:0016791">
    <property type="term" value="F:phosphatase activity"/>
    <property type="evidence" value="ECO:0007669"/>
    <property type="project" value="TreeGrafter"/>
</dbReference>
<name>A0A1D1XHZ5_9ARAE</name>
<dbReference type="Gene3D" id="3.40.50.1240">
    <property type="entry name" value="Phosphoglycerate mutase-like"/>
    <property type="match status" value="1"/>
</dbReference>
<proteinExistence type="inferred from homology"/>
<reference evidence="4" key="1">
    <citation type="submission" date="2015-07" db="EMBL/GenBank/DDBJ databases">
        <title>Transcriptome Assembly of Anthurium amnicola.</title>
        <authorList>
            <person name="Suzuki J."/>
        </authorList>
    </citation>
    <scope>NUCLEOTIDE SEQUENCE</scope>
</reference>
<feature type="chain" id="PRO_5008899470" evidence="3">
    <location>
        <begin position="22"/>
        <end position="374"/>
    </location>
</feature>
<feature type="signal peptide" evidence="3">
    <location>
        <begin position="1"/>
        <end position="21"/>
    </location>
</feature>
<dbReference type="AlphaFoldDB" id="A0A1D1XHZ5"/>
<sequence>WEFSMSHLLTTPVGLLPIASASWFSTSRCHRSPFTASSPLLYPRPRLHRPTARSSSSLPLILPSYPTWTLACRCICSGSNPSSSSSSLPEMDGTSCPSLFPLHRCKTVHLVRHAQGIHNVEGEKNHKAYLSPELFDAHLTPLGWQQVNNLRKHVQSCGLAKKIDLVITSPLLRTMQTAVGVFGGENYSDGVNVAPLMVANAGNSAHSAISSLNCPPVLAVEHCREHLGVHPCDKRRRISEYQLLFPAIDFSLIENDEDVLWKADTREPNADVAARGIKFINWLWTRKEKEIAVVTHSGFLYHTLRMVGNDCNPLVKEEISKHFANCELRSMILVDKSMIGCDTSATNYPGKIPAGLDLPSDMVNDTCPEKVQEA</sequence>
<dbReference type="GO" id="GO:0005737">
    <property type="term" value="C:cytoplasm"/>
    <property type="evidence" value="ECO:0007669"/>
    <property type="project" value="TreeGrafter"/>
</dbReference>
<dbReference type="EMBL" id="GDJX01025912">
    <property type="protein sequence ID" value="JAT42024.1"/>
    <property type="molecule type" value="Transcribed_RNA"/>
</dbReference>
<dbReference type="Pfam" id="PF00300">
    <property type="entry name" value="His_Phos_1"/>
    <property type="match status" value="1"/>
</dbReference>
<dbReference type="SMART" id="SM00855">
    <property type="entry name" value="PGAM"/>
    <property type="match status" value="1"/>
</dbReference>
<dbReference type="InterPro" id="IPR050275">
    <property type="entry name" value="PGM_Phosphatase"/>
</dbReference>
<keyword evidence="3" id="KW-0732">Signal</keyword>
<gene>
    <name evidence="4" type="primary">SPAC5H10.03</name>
    <name evidence="4" type="ORF">g.20740</name>
</gene>